<organism evidence="8 9">
    <name type="scientific">Skermanella stibiiresistens SB22</name>
    <dbReference type="NCBI Taxonomy" id="1385369"/>
    <lineage>
        <taxon>Bacteria</taxon>
        <taxon>Pseudomonadati</taxon>
        <taxon>Pseudomonadota</taxon>
        <taxon>Alphaproteobacteria</taxon>
        <taxon>Rhodospirillales</taxon>
        <taxon>Azospirillaceae</taxon>
        <taxon>Skermanella</taxon>
    </lineage>
</organism>
<dbReference type="GO" id="GO:0005886">
    <property type="term" value="C:plasma membrane"/>
    <property type="evidence" value="ECO:0007669"/>
    <property type="project" value="UniProtKB-SubCell"/>
</dbReference>
<feature type="transmembrane region" description="Helical" evidence="7">
    <location>
        <begin position="118"/>
        <end position="136"/>
    </location>
</feature>
<reference evidence="8 9" key="1">
    <citation type="submission" date="2013-08" db="EMBL/GenBank/DDBJ databases">
        <title>The genome sequence of Skermanella stibiiresistens.</title>
        <authorList>
            <person name="Zhu W."/>
            <person name="Wang G."/>
        </authorList>
    </citation>
    <scope>NUCLEOTIDE SEQUENCE [LARGE SCALE GENOMIC DNA]</scope>
    <source>
        <strain evidence="8 9">SB22</strain>
    </source>
</reference>
<sequence length="484" mass="50849">MAVAPPSHGEVMVMREASDTPTAKDRGANETGGADGPPLERSIGMTQMAFYGLGSMLGAGVYGLMGKAAGEMGNAIWMAFLVSMVAALLTGLSYASIASRYPKAAGAAYVTQRAYRQAALTYVVGLAVMCSGLTSVATQSRVVAANLQQLGVFDGVPVTLLAIGFLLLLAGIVFRGIRECMWLNIVCTVVEAGGLILVIVVGVGYWGSVDLMETPPPTDGGVGGVTALLLMQGAVLTFFSFIGFEDTLNVAEEVKNPRKVLPWGIMLAMVAATLIYIAVSITAVSVVPWRELSSAAGPLTEVVARAAPWFPPIAFLAITLFAVTNTALLNYITASRLAYGMAQQGLLPRFLRRVHPTRRTPHIAVLLLLALITGLALMGDITELASATVLLLLLVFSIVNGALVILKLRPEEPAGGFEVPIFVPILGAIVCAALLVNRFATGDWQAPVIAGAILAGILALYAVMRPRHVDDDDMMAIQQAEPAE</sequence>
<dbReference type="PANTHER" id="PTHR42770:SF7">
    <property type="entry name" value="MEMBRANE PROTEIN"/>
    <property type="match status" value="1"/>
</dbReference>
<keyword evidence="4 7" id="KW-1133">Transmembrane helix</keyword>
<evidence type="ECO:0000256" key="1">
    <source>
        <dbReference type="ARBA" id="ARBA00004651"/>
    </source>
</evidence>
<evidence type="ECO:0000313" key="9">
    <source>
        <dbReference type="Proteomes" id="UP000019486"/>
    </source>
</evidence>
<dbReference type="STRING" id="1385369.N825_20890"/>
<dbReference type="PIRSF" id="PIRSF006060">
    <property type="entry name" value="AA_transporter"/>
    <property type="match status" value="1"/>
</dbReference>
<keyword evidence="2" id="KW-1003">Cell membrane</keyword>
<evidence type="ECO:0000256" key="4">
    <source>
        <dbReference type="ARBA" id="ARBA00022989"/>
    </source>
</evidence>
<comment type="subcellular location">
    <subcellularLocation>
        <location evidence="1">Cell membrane</location>
        <topology evidence="1">Multi-pass membrane protein</topology>
    </subcellularLocation>
</comment>
<dbReference type="PANTHER" id="PTHR42770">
    <property type="entry name" value="AMINO ACID TRANSPORTER-RELATED"/>
    <property type="match status" value="1"/>
</dbReference>
<feature type="transmembrane region" description="Helical" evidence="7">
    <location>
        <begin position="181"/>
        <end position="205"/>
    </location>
</feature>
<keyword evidence="5 7" id="KW-0472">Membrane</keyword>
<dbReference type="Proteomes" id="UP000019486">
    <property type="component" value="Unassembled WGS sequence"/>
</dbReference>
<feature type="transmembrane region" description="Helical" evidence="7">
    <location>
        <begin position="309"/>
        <end position="339"/>
    </location>
</feature>
<name>W9GXD9_9PROT</name>
<feature type="transmembrane region" description="Helical" evidence="7">
    <location>
        <begin position="446"/>
        <end position="464"/>
    </location>
</feature>
<accession>W9GXD9</accession>
<feature type="region of interest" description="Disordered" evidence="6">
    <location>
        <begin position="1"/>
        <end position="40"/>
    </location>
</feature>
<feature type="transmembrane region" description="Helical" evidence="7">
    <location>
        <begin position="75"/>
        <end position="97"/>
    </location>
</feature>
<feature type="transmembrane region" description="Helical" evidence="7">
    <location>
        <begin position="384"/>
        <end position="405"/>
    </location>
</feature>
<evidence type="ECO:0000256" key="2">
    <source>
        <dbReference type="ARBA" id="ARBA00022475"/>
    </source>
</evidence>
<feature type="transmembrane region" description="Helical" evidence="7">
    <location>
        <begin position="417"/>
        <end position="440"/>
    </location>
</feature>
<gene>
    <name evidence="8" type="ORF">N825_20890</name>
</gene>
<dbReference type="EMBL" id="AVFL01000028">
    <property type="protein sequence ID" value="EWY37296.1"/>
    <property type="molecule type" value="Genomic_DNA"/>
</dbReference>
<protein>
    <submittedName>
        <fullName evidence="8">Amino acid permease</fullName>
    </submittedName>
</protein>
<dbReference type="Gene3D" id="1.20.1740.10">
    <property type="entry name" value="Amino acid/polyamine transporter I"/>
    <property type="match status" value="1"/>
</dbReference>
<evidence type="ECO:0000256" key="7">
    <source>
        <dbReference type="SAM" id="Phobius"/>
    </source>
</evidence>
<evidence type="ECO:0000256" key="3">
    <source>
        <dbReference type="ARBA" id="ARBA00022692"/>
    </source>
</evidence>
<evidence type="ECO:0000256" key="6">
    <source>
        <dbReference type="SAM" id="MobiDB-lite"/>
    </source>
</evidence>
<keyword evidence="9" id="KW-1185">Reference proteome</keyword>
<dbReference type="InterPro" id="IPR050367">
    <property type="entry name" value="APC_superfamily"/>
</dbReference>
<feature type="transmembrane region" description="Helical" evidence="7">
    <location>
        <begin position="265"/>
        <end position="289"/>
    </location>
</feature>
<feature type="transmembrane region" description="Helical" evidence="7">
    <location>
        <begin position="48"/>
        <end position="69"/>
    </location>
</feature>
<dbReference type="GO" id="GO:0022857">
    <property type="term" value="F:transmembrane transporter activity"/>
    <property type="evidence" value="ECO:0007669"/>
    <property type="project" value="InterPro"/>
</dbReference>
<feature type="transmembrane region" description="Helical" evidence="7">
    <location>
        <begin position="156"/>
        <end position="174"/>
    </location>
</feature>
<comment type="caution">
    <text evidence="8">The sequence shown here is derived from an EMBL/GenBank/DDBJ whole genome shotgun (WGS) entry which is preliminary data.</text>
</comment>
<dbReference type="AlphaFoldDB" id="W9GXD9"/>
<feature type="compositionally biased region" description="Basic and acidic residues" evidence="6">
    <location>
        <begin position="16"/>
        <end position="28"/>
    </location>
</feature>
<feature type="transmembrane region" description="Helical" evidence="7">
    <location>
        <begin position="225"/>
        <end position="244"/>
    </location>
</feature>
<dbReference type="PATRIC" id="fig|1385369.3.peg.5716"/>
<evidence type="ECO:0000313" key="8">
    <source>
        <dbReference type="EMBL" id="EWY37296.1"/>
    </source>
</evidence>
<keyword evidence="3 7" id="KW-0812">Transmembrane</keyword>
<dbReference type="InterPro" id="IPR002293">
    <property type="entry name" value="AA/rel_permease1"/>
</dbReference>
<evidence type="ECO:0000256" key="5">
    <source>
        <dbReference type="ARBA" id="ARBA00023136"/>
    </source>
</evidence>
<dbReference type="Pfam" id="PF13520">
    <property type="entry name" value="AA_permease_2"/>
    <property type="match status" value="1"/>
</dbReference>
<feature type="transmembrane region" description="Helical" evidence="7">
    <location>
        <begin position="360"/>
        <end position="378"/>
    </location>
</feature>
<proteinExistence type="predicted"/>